<evidence type="ECO:0000256" key="5">
    <source>
        <dbReference type="ARBA" id="ARBA00022771"/>
    </source>
</evidence>
<dbReference type="EMBL" id="QGKW02000717">
    <property type="protein sequence ID" value="KAF2598595.1"/>
    <property type="molecule type" value="Genomic_DNA"/>
</dbReference>
<evidence type="ECO:0000256" key="9">
    <source>
        <dbReference type="SAM" id="MobiDB-lite"/>
    </source>
</evidence>
<keyword evidence="6" id="KW-0862">Zinc</keyword>
<dbReference type="PANTHER" id="PTHR12786:SF2">
    <property type="entry name" value="SPLICING FACTOR 3A SUBUNIT 3"/>
    <property type="match status" value="1"/>
</dbReference>
<dbReference type="Pfam" id="PF12108">
    <property type="entry name" value="SF3a60_bindingd"/>
    <property type="match status" value="1"/>
</dbReference>
<accession>A0A8S9KVQ3</accession>
<dbReference type="PANTHER" id="PTHR12786">
    <property type="entry name" value="SPLICING FACTOR SF3A-RELATED"/>
    <property type="match status" value="1"/>
</dbReference>
<dbReference type="GO" id="GO:0000398">
    <property type="term" value="P:mRNA splicing, via spliceosome"/>
    <property type="evidence" value="ECO:0007669"/>
    <property type="project" value="InterPro"/>
</dbReference>
<keyword evidence="4" id="KW-0479">Metal-binding</keyword>
<evidence type="ECO:0000256" key="2">
    <source>
        <dbReference type="ARBA" id="ARBA00022553"/>
    </source>
</evidence>
<feature type="region of interest" description="Disordered" evidence="9">
    <location>
        <begin position="601"/>
        <end position="625"/>
    </location>
</feature>
<feature type="domain" description="Matrin-type" evidence="10">
    <location>
        <begin position="390"/>
        <end position="421"/>
    </location>
</feature>
<keyword evidence="8" id="KW-0539">Nucleus</keyword>
<keyword evidence="5" id="KW-0863">Zinc-finger</keyword>
<dbReference type="InterPro" id="IPR000690">
    <property type="entry name" value="Matrin/U1-C_Znf_C2H2"/>
</dbReference>
<dbReference type="AlphaFoldDB" id="A0A8S9KVQ3"/>
<keyword evidence="3" id="KW-0507">mRNA processing</keyword>
<feature type="compositionally biased region" description="Acidic residues" evidence="9">
    <location>
        <begin position="337"/>
        <end position="359"/>
    </location>
</feature>
<evidence type="ECO:0000259" key="10">
    <source>
        <dbReference type="PROSITE" id="PS50171"/>
    </source>
</evidence>
<evidence type="ECO:0000256" key="6">
    <source>
        <dbReference type="ARBA" id="ARBA00022833"/>
    </source>
</evidence>
<dbReference type="InterPro" id="IPR021966">
    <property type="entry name" value="SF3a60_bindingd"/>
</dbReference>
<dbReference type="PROSITE" id="PS50171">
    <property type="entry name" value="ZF_MATRIN"/>
    <property type="match status" value="2"/>
</dbReference>
<dbReference type="Pfam" id="PF11931">
    <property type="entry name" value="SF3a60_Prp9_C"/>
    <property type="match status" value="2"/>
</dbReference>
<evidence type="ECO:0000313" key="11">
    <source>
        <dbReference type="EMBL" id="KAF2598595.1"/>
    </source>
</evidence>
<keyword evidence="2" id="KW-0597">Phosphoprotein</keyword>
<evidence type="ECO:0000256" key="8">
    <source>
        <dbReference type="ARBA" id="ARBA00023242"/>
    </source>
</evidence>
<dbReference type="Pfam" id="PF13297">
    <property type="entry name" value="SDE2_2C"/>
    <property type="match status" value="1"/>
</dbReference>
<organism evidence="11 12">
    <name type="scientific">Brassica cretica</name>
    <name type="common">Mustard</name>
    <dbReference type="NCBI Taxonomy" id="69181"/>
    <lineage>
        <taxon>Eukaryota</taxon>
        <taxon>Viridiplantae</taxon>
        <taxon>Streptophyta</taxon>
        <taxon>Embryophyta</taxon>
        <taxon>Tracheophyta</taxon>
        <taxon>Spermatophyta</taxon>
        <taxon>Magnoliopsida</taxon>
        <taxon>eudicotyledons</taxon>
        <taxon>Gunneridae</taxon>
        <taxon>Pentapetalae</taxon>
        <taxon>rosids</taxon>
        <taxon>malvids</taxon>
        <taxon>Brassicales</taxon>
        <taxon>Brassicaceae</taxon>
        <taxon>Brassiceae</taxon>
        <taxon>Brassica</taxon>
    </lineage>
</organism>
<evidence type="ECO:0000313" key="12">
    <source>
        <dbReference type="Proteomes" id="UP000712281"/>
    </source>
</evidence>
<comment type="caution">
    <text evidence="11">The sequence shown here is derived from an EMBL/GenBank/DDBJ whole genome shotgun (WGS) entry which is preliminary data.</text>
</comment>
<sequence>MSSTLLEQTRSNHEEIERLERIIVQDLQTEPSSSKDRLVQGHRVRNMIQSIMRTTEKLVETYEDKDGAREDEIAALGGHTATGINVYSAFYDRLKEGFCRFKSQEEEGRAEKKMSSTLLEQTRSNHEEIERLERIIVQDLQTEPSSSKDRLVQGHRVRNMIQSIMRTTEKLVETYEDKDGAREDEIAALGGHTATGINVYSAFYDRLKEIREYHRKYPSGPLVDASADYEALLKVEPVISFSGEALGALGLKVGGTLQQRAERLFLTKDTPLEKLDKKHFAKPIVKQNGDAKATQEPDSGKQIALTEAKVKKLCSLLDETIERTKQNIVKKQALTYEEMEEEREGEEERAEEESDDEEGDFYNPLKLPMGWDGKPIPYWLYKLHGLGQKFECEICGNSVYMGRRAFERHFKEFQHQHGMRCLGIPNTKNFNEITSIEEAKELWKKIQERQGVNKWRPELEEEYEDREGLLLDRRQLLYLLYHFKPFYFVKSNHLSSFFDIREYHRKYPSGPLVDASADYEALLKVEPVISFSGEDTPLEKLDKKHFAKPIVKQNGDAKSTQEPDSGKQIALTEAKVKKLCSLLDETIERTKQNIVKKQALTYEEMEEEREGEEERAEEESDDEEGDFYNPLKLPMGWDGKPIPYWLYKLHGLGQKFECEICGNSIYMGRRAFERHFKEFQHQHGMRCLGIPNTKNFNEITSIEEAKELWKKIQERQGVNKWRPELEEEYEDREGNIYNKKTYSDLQRQGLI</sequence>
<dbReference type="Proteomes" id="UP000712281">
    <property type="component" value="Unassembled WGS sequence"/>
</dbReference>
<dbReference type="SMART" id="SM00355">
    <property type="entry name" value="ZnF_C2H2"/>
    <property type="match status" value="2"/>
</dbReference>
<dbReference type="GO" id="GO:0003723">
    <property type="term" value="F:RNA binding"/>
    <property type="evidence" value="ECO:0007669"/>
    <property type="project" value="InterPro"/>
</dbReference>
<proteinExistence type="predicted"/>
<keyword evidence="7" id="KW-0508">mRNA splicing</keyword>
<dbReference type="InterPro" id="IPR051421">
    <property type="entry name" value="RNA_Proc_DNA_Dmg_Regulator"/>
</dbReference>
<evidence type="ECO:0000256" key="4">
    <source>
        <dbReference type="ARBA" id="ARBA00022723"/>
    </source>
</evidence>
<reference evidence="11" key="1">
    <citation type="submission" date="2019-12" db="EMBL/GenBank/DDBJ databases">
        <title>Genome sequencing and annotation of Brassica cretica.</title>
        <authorList>
            <person name="Studholme D.J."/>
            <person name="Sarris P.F."/>
        </authorList>
    </citation>
    <scope>NUCLEOTIDE SEQUENCE</scope>
    <source>
        <strain evidence="11">PFS-001/15</strain>
        <tissue evidence="11">Leaf</tissue>
    </source>
</reference>
<feature type="compositionally biased region" description="Acidic residues" evidence="9">
    <location>
        <begin position="603"/>
        <end position="625"/>
    </location>
</feature>
<evidence type="ECO:0000256" key="1">
    <source>
        <dbReference type="ARBA" id="ARBA00004123"/>
    </source>
</evidence>
<dbReference type="GO" id="GO:0008270">
    <property type="term" value="F:zinc ion binding"/>
    <property type="evidence" value="ECO:0007669"/>
    <property type="project" value="UniProtKB-KW"/>
</dbReference>
<dbReference type="InterPro" id="IPR024598">
    <property type="entry name" value="SF3a60/Prp9_C"/>
</dbReference>
<dbReference type="InterPro" id="IPR013087">
    <property type="entry name" value="Znf_C2H2_type"/>
</dbReference>
<dbReference type="InterPro" id="IPR025086">
    <property type="entry name" value="SDE2/SF3A3_SAP"/>
</dbReference>
<gene>
    <name evidence="11" type="ORF">F2Q68_00007112</name>
</gene>
<comment type="subcellular location">
    <subcellularLocation>
        <location evidence="1">Nucleus</location>
    </subcellularLocation>
</comment>
<feature type="region of interest" description="Disordered" evidence="9">
    <location>
        <begin position="335"/>
        <end position="359"/>
    </location>
</feature>
<evidence type="ECO:0000256" key="3">
    <source>
        <dbReference type="ARBA" id="ARBA00022664"/>
    </source>
</evidence>
<dbReference type="GO" id="GO:0005681">
    <property type="term" value="C:spliceosomal complex"/>
    <property type="evidence" value="ECO:0007669"/>
    <property type="project" value="InterPro"/>
</dbReference>
<feature type="domain" description="Matrin-type" evidence="10">
    <location>
        <begin position="656"/>
        <end position="687"/>
    </location>
</feature>
<evidence type="ECO:0000256" key="7">
    <source>
        <dbReference type="ARBA" id="ARBA00023187"/>
    </source>
</evidence>
<protein>
    <recommendedName>
        <fullName evidence="10">Matrin-type domain-containing protein</fullName>
    </recommendedName>
</protein>
<name>A0A8S9KVQ3_BRACR</name>